<dbReference type="GO" id="GO:0032259">
    <property type="term" value="P:methylation"/>
    <property type="evidence" value="ECO:0007669"/>
    <property type="project" value="UniProtKB-KW"/>
</dbReference>
<dbReference type="EMBL" id="CP101987">
    <property type="protein sequence ID" value="UUI71442.1"/>
    <property type="molecule type" value="Genomic_DNA"/>
</dbReference>
<organism evidence="1 2">
    <name type="scientific">Cellulomonas xiejunii</name>
    <dbReference type="NCBI Taxonomy" id="2968083"/>
    <lineage>
        <taxon>Bacteria</taxon>
        <taxon>Bacillati</taxon>
        <taxon>Actinomycetota</taxon>
        <taxon>Actinomycetes</taxon>
        <taxon>Micrococcales</taxon>
        <taxon>Cellulomonadaceae</taxon>
        <taxon>Cellulomonas</taxon>
    </lineage>
</organism>
<dbReference type="Proteomes" id="UP001316384">
    <property type="component" value="Chromosome"/>
</dbReference>
<dbReference type="CDD" id="cd02440">
    <property type="entry name" value="AdoMet_MTases"/>
    <property type="match status" value="1"/>
</dbReference>
<dbReference type="RefSeq" id="WP_227575274.1">
    <property type="nucleotide sequence ID" value="NZ_CP101987.1"/>
</dbReference>
<keyword evidence="1" id="KW-0489">Methyltransferase</keyword>
<gene>
    <name evidence="1" type="ORF">NP048_16860</name>
</gene>
<dbReference type="PANTHER" id="PTHR43167">
    <property type="entry name" value="PUTATIVE (AFU_ORTHOLOGUE AFUA_6G01830)-RELATED"/>
    <property type="match status" value="1"/>
</dbReference>
<reference evidence="1 2" key="1">
    <citation type="submission" date="2022-07" db="EMBL/GenBank/DDBJ databases">
        <title>Novel species in genus cellulomonas.</title>
        <authorList>
            <person name="Ye L."/>
        </authorList>
    </citation>
    <scope>NUCLEOTIDE SEQUENCE [LARGE SCALE GENOMIC DNA]</scope>
    <source>
        <strain evidence="2">zg-B89</strain>
    </source>
</reference>
<dbReference type="GO" id="GO:0008168">
    <property type="term" value="F:methyltransferase activity"/>
    <property type="evidence" value="ECO:0007669"/>
    <property type="project" value="UniProtKB-KW"/>
</dbReference>
<sequence length="194" mass="20020">MNAAAPPPPSVAEAHDRARRRGFVASSDSVVGPLLAVLAGAVPDGGRVLEIGTGCGAGAAWLAHGVAGRDVQIISVEQDADLARESSAAVPDAVEVLAADIGEALPGLGSFDLVFADAEGGKWTGFAQTRDAVRPGGVLVLDDMDVSRYTSDEHRRTVARVLDDIRQDQRFLVAELAAGSGIVLATRLRSTEAV</sequence>
<name>A0ABY5KLS3_9CELL</name>
<dbReference type="InterPro" id="IPR029063">
    <property type="entry name" value="SAM-dependent_MTases_sf"/>
</dbReference>
<dbReference type="SUPFAM" id="SSF53335">
    <property type="entry name" value="S-adenosyl-L-methionine-dependent methyltransferases"/>
    <property type="match status" value="1"/>
</dbReference>
<dbReference type="Gene3D" id="3.40.50.150">
    <property type="entry name" value="Vaccinia Virus protein VP39"/>
    <property type="match status" value="1"/>
</dbReference>
<evidence type="ECO:0000313" key="1">
    <source>
        <dbReference type="EMBL" id="UUI71442.1"/>
    </source>
</evidence>
<protein>
    <submittedName>
        <fullName evidence="1">Class I SAM-dependent methyltransferase</fullName>
        <ecNumber evidence="1">2.1.1.-</ecNumber>
    </submittedName>
</protein>
<dbReference type="PANTHER" id="PTHR43167:SF1">
    <property type="entry name" value="PUTATIVE (AFU_ORTHOLOGUE AFUA_6G01830)-RELATED"/>
    <property type="match status" value="1"/>
</dbReference>
<dbReference type="EC" id="2.1.1.-" evidence="1"/>
<keyword evidence="1" id="KW-0808">Transferase</keyword>
<evidence type="ECO:0000313" key="2">
    <source>
        <dbReference type="Proteomes" id="UP001316384"/>
    </source>
</evidence>
<accession>A0ABY5KLS3</accession>
<keyword evidence="2" id="KW-1185">Reference proteome</keyword>
<proteinExistence type="predicted"/>
<dbReference type="Pfam" id="PF13578">
    <property type="entry name" value="Methyltransf_24"/>
    <property type="match status" value="1"/>
</dbReference>